<comment type="caution">
    <text evidence="2">The sequence shown here is derived from an EMBL/GenBank/DDBJ whole genome shotgun (WGS) entry which is preliminary data.</text>
</comment>
<reference evidence="2 3" key="1">
    <citation type="submission" date="2018-08" db="EMBL/GenBank/DDBJ databases">
        <title>Draft genome sequences of two Aspergillus turcosus clinical strains isolated from bronchoalveolar lavage fluid: one azole-susceptible and the other azole-resistant.</title>
        <authorList>
            <person name="Parent-Michaud M."/>
            <person name="Dufresne P.J."/>
            <person name="Fournier E."/>
            <person name="Martineau C."/>
            <person name="Moreira S."/>
            <person name="Perkins V."/>
            <person name="De Repentigny L."/>
            <person name="Dufresne S.F."/>
        </authorList>
    </citation>
    <scope>NUCLEOTIDE SEQUENCE [LARGE SCALE GENOMIC DNA]</scope>
    <source>
        <strain evidence="2">HMR AF 1038</strain>
    </source>
</reference>
<evidence type="ECO:0000313" key="3">
    <source>
        <dbReference type="Proteomes" id="UP000215289"/>
    </source>
</evidence>
<gene>
    <name evidence="2" type="ORF">CFD26_106891</name>
</gene>
<dbReference type="OrthoDB" id="4503809at2759"/>
<dbReference type="AlphaFoldDB" id="A0A421D4E5"/>
<name>A0A421D4E5_9EURO</name>
<feature type="region of interest" description="Disordered" evidence="1">
    <location>
        <begin position="137"/>
        <end position="193"/>
    </location>
</feature>
<organism evidence="2 3">
    <name type="scientific">Aspergillus turcosus</name>
    <dbReference type="NCBI Taxonomy" id="1245748"/>
    <lineage>
        <taxon>Eukaryota</taxon>
        <taxon>Fungi</taxon>
        <taxon>Dikarya</taxon>
        <taxon>Ascomycota</taxon>
        <taxon>Pezizomycotina</taxon>
        <taxon>Eurotiomycetes</taxon>
        <taxon>Eurotiomycetidae</taxon>
        <taxon>Eurotiales</taxon>
        <taxon>Aspergillaceae</taxon>
        <taxon>Aspergillus</taxon>
        <taxon>Aspergillus subgen. Fumigati</taxon>
    </lineage>
</organism>
<sequence>MGFSSTSVLAEYNPQRADDVRPCPRCLNQSGHPADRCPLRPLPTAVGHTTTVTTRPSSGETTTSVFTTQPGPGGTTTSATVTTVEGNHSWYFGGGAARTVTTQPGPGGTTTSITVNIVGGHHIWYYSAGGATVAIETPTGASETQENPNRKRRRRKRPSKAARRARLAAQQTNSQDPTPPAVKTEDTAEDMIE</sequence>
<dbReference type="Proteomes" id="UP000215289">
    <property type="component" value="Unassembled WGS sequence"/>
</dbReference>
<protein>
    <submittedName>
        <fullName evidence="2">Uncharacterized protein</fullName>
    </submittedName>
</protein>
<feature type="compositionally biased region" description="Low complexity" evidence="1">
    <location>
        <begin position="49"/>
        <end position="77"/>
    </location>
</feature>
<accession>A0A421D4E5</accession>
<evidence type="ECO:0000256" key="1">
    <source>
        <dbReference type="SAM" id="MobiDB-lite"/>
    </source>
</evidence>
<feature type="compositionally biased region" description="Basic residues" evidence="1">
    <location>
        <begin position="150"/>
        <end position="166"/>
    </location>
</feature>
<feature type="region of interest" description="Disordered" evidence="1">
    <location>
        <begin position="37"/>
        <end position="77"/>
    </location>
</feature>
<dbReference type="EMBL" id="NIDN02000093">
    <property type="protein sequence ID" value="RLL96982.1"/>
    <property type="molecule type" value="Genomic_DNA"/>
</dbReference>
<evidence type="ECO:0000313" key="2">
    <source>
        <dbReference type="EMBL" id="RLL96982.1"/>
    </source>
</evidence>
<keyword evidence="3" id="KW-1185">Reference proteome</keyword>
<proteinExistence type="predicted"/>